<dbReference type="InterPro" id="IPR029060">
    <property type="entry name" value="PIN-like_dom_sf"/>
</dbReference>
<organism evidence="2 3">
    <name type="scientific">Tumidithrix elongata BACA0141</name>
    <dbReference type="NCBI Taxonomy" id="2716417"/>
    <lineage>
        <taxon>Bacteria</taxon>
        <taxon>Bacillati</taxon>
        <taxon>Cyanobacteriota</taxon>
        <taxon>Cyanophyceae</taxon>
        <taxon>Pseudanabaenales</taxon>
        <taxon>Pseudanabaenaceae</taxon>
        <taxon>Tumidithrix</taxon>
        <taxon>Tumidithrix elongata</taxon>
    </lineage>
</organism>
<sequence>MSNAPLYCVVIDTNVVFEGLTKQGSSAGFVIDAWLAGLLEVCVSNALAYEYIDVLSRKLSKTRWDKLQPVLSTLLSHAQFTTIYYSWRPTSPDAGDDLVVDCAMNAGAIVVTSNLRDFQSATESLELQVITPVQLVIKLALGGISS</sequence>
<feature type="domain" description="PIN" evidence="1">
    <location>
        <begin position="9"/>
        <end position="115"/>
    </location>
</feature>
<dbReference type="SUPFAM" id="SSF88723">
    <property type="entry name" value="PIN domain-like"/>
    <property type="match status" value="1"/>
</dbReference>
<dbReference type="InterPro" id="IPR002850">
    <property type="entry name" value="PIN_toxin-like"/>
</dbReference>
<dbReference type="EMBL" id="JAZBJZ010000184">
    <property type="protein sequence ID" value="MEE3719886.1"/>
    <property type="molecule type" value="Genomic_DNA"/>
</dbReference>
<dbReference type="Proteomes" id="UP001333818">
    <property type="component" value="Unassembled WGS sequence"/>
</dbReference>
<dbReference type="AlphaFoldDB" id="A0AAW9QBQ9"/>
<proteinExistence type="predicted"/>
<dbReference type="InterPro" id="IPR002716">
    <property type="entry name" value="PIN_dom"/>
</dbReference>
<keyword evidence="3" id="KW-1185">Reference proteome</keyword>
<dbReference type="RefSeq" id="WP_330486322.1">
    <property type="nucleotide sequence ID" value="NZ_JAZBJZ010000184.1"/>
</dbReference>
<gene>
    <name evidence="2" type="ORF">V2H45_24400</name>
</gene>
<protein>
    <submittedName>
        <fullName evidence="2">PIN domain-containing protein</fullName>
    </submittedName>
</protein>
<accession>A0AAW9QBQ9</accession>
<reference evidence="2" key="1">
    <citation type="submission" date="2024-01" db="EMBL/GenBank/DDBJ databases">
        <title>Bank of Algae and Cyanobacteria of the Azores (BACA) strain genomes.</title>
        <authorList>
            <person name="Luz R."/>
            <person name="Cordeiro R."/>
            <person name="Fonseca A."/>
            <person name="Goncalves V."/>
        </authorList>
    </citation>
    <scope>NUCLEOTIDE SEQUENCE</scope>
    <source>
        <strain evidence="2">BACA0141</strain>
    </source>
</reference>
<evidence type="ECO:0000313" key="3">
    <source>
        <dbReference type="Proteomes" id="UP001333818"/>
    </source>
</evidence>
<comment type="caution">
    <text evidence="2">The sequence shown here is derived from an EMBL/GenBank/DDBJ whole genome shotgun (WGS) entry which is preliminary data.</text>
</comment>
<name>A0AAW9QBQ9_9CYAN</name>
<dbReference type="Pfam" id="PF13470">
    <property type="entry name" value="PIN_3"/>
    <property type="match status" value="1"/>
</dbReference>
<evidence type="ECO:0000313" key="2">
    <source>
        <dbReference type="EMBL" id="MEE3719886.1"/>
    </source>
</evidence>
<dbReference type="PANTHER" id="PTHR34610:SF3">
    <property type="entry name" value="SSL7007 PROTEIN"/>
    <property type="match status" value="1"/>
</dbReference>
<evidence type="ECO:0000259" key="1">
    <source>
        <dbReference type="Pfam" id="PF13470"/>
    </source>
</evidence>
<dbReference type="PANTHER" id="PTHR34610">
    <property type="entry name" value="SSL7007 PROTEIN"/>
    <property type="match status" value="1"/>
</dbReference>